<dbReference type="RefSeq" id="WP_089516596.1">
    <property type="nucleotide sequence ID" value="NZ_NJGG01000003.1"/>
</dbReference>
<evidence type="ECO:0000256" key="3">
    <source>
        <dbReference type="ARBA" id="ARBA00022989"/>
    </source>
</evidence>
<gene>
    <name evidence="7" type="ORF">AOC33_08570</name>
</gene>
<evidence type="ECO:0000256" key="4">
    <source>
        <dbReference type="ARBA" id="ARBA00023136"/>
    </source>
</evidence>
<keyword evidence="8" id="KW-1185">Reference proteome</keyword>
<protein>
    <submittedName>
        <fullName evidence="7">Fatty acid hydroxylase</fullName>
    </submittedName>
</protein>
<name>A0A229FRQ2_9BURK</name>
<feature type="transmembrane region" description="Helical" evidence="5">
    <location>
        <begin position="132"/>
        <end position="154"/>
    </location>
</feature>
<dbReference type="OrthoDB" id="9770329at2"/>
<feature type="domain" description="Fatty acid hydroxylase" evidence="6">
    <location>
        <begin position="140"/>
        <end position="283"/>
    </location>
</feature>
<dbReference type="GO" id="GO:0016020">
    <property type="term" value="C:membrane"/>
    <property type="evidence" value="ECO:0007669"/>
    <property type="project" value="UniProtKB-SubCell"/>
</dbReference>
<evidence type="ECO:0000313" key="7">
    <source>
        <dbReference type="EMBL" id="OXL14553.1"/>
    </source>
</evidence>
<dbReference type="GO" id="GO:0005506">
    <property type="term" value="F:iron ion binding"/>
    <property type="evidence" value="ECO:0007669"/>
    <property type="project" value="InterPro"/>
</dbReference>
<evidence type="ECO:0000313" key="8">
    <source>
        <dbReference type="Proteomes" id="UP000215188"/>
    </source>
</evidence>
<evidence type="ECO:0000256" key="2">
    <source>
        <dbReference type="ARBA" id="ARBA00022692"/>
    </source>
</evidence>
<sequence length="323" mass="37777">MNTLFTWYASIQEWLMQELVLPILYAFGGMGFADDAIGGLDWFMLGMIQVLLIALVLRPLESFWPAEVMASHATKPKSGAIWSDVVYTLIHRLGIFKLALFLLFSGLFFWFDAQLHDLRFIQLNVETWIPQITSIPWVSFIIYLIILDFAEYVYHRSSHRFSWWWQLHALHHSQKNMTVWSDNRNHVIDDLMHSAVFAFMALLIGVEPIQFLWLVATSQLIQSWQHGNLKFDHGWFKYILISPQFHRYHHAIVLGHEAPGKPGVLGGCNFGVLFPWWDMLFKTAIFSKEIHPTGVKNLEVSENLLTHQWQGLKHSWRELKKIF</sequence>
<feature type="transmembrane region" description="Helical" evidence="5">
    <location>
        <begin position="89"/>
        <end position="111"/>
    </location>
</feature>
<dbReference type="PANTHER" id="PTHR11863">
    <property type="entry name" value="STEROL DESATURASE"/>
    <property type="match status" value="1"/>
</dbReference>
<feature type="transmembrane region" description="Helical" evidence="5">
    <location>
        <begin position="14"/>
        <end position="33"/>
    </location>
</feature>
<dbReference type="EMBL" id="NJGG01000003">
    <property type="protein sequence ID" value="OXL14553.1"/>
    <property type="molecule type" value="Genomic_DNA"/>
</dbReference>
<reference evidence="7 8" key="1">
    <citation type="submission" date="2017-06" db="EMBL/GenBank/DDBJ databases">
        <title>Reclassification of a Polynucleobacter cosmopolitanus strain isolated from tropical Lake Victoria as Polynucleobacter victoriensis comb. nov.</title>
        <authorList>
            <person name="Hahn M.W."/>
        </authorList>
    </citation>
    <scope>NUCLEOTIDE SEQUENCE [LARGE SCALE GENOMIC DNA]</scope>
    <source>
        <strain evidence="7 8">MWH-MoIso2</strain>
    </source>
</reference>
<dbReference type="Proteomes" id="UP000215188">
    <property type="component" value="Unassembled WGS sequence"/>
</dbReference>
<evidence type="ECO:0000256" key="1">
    <source>
        <dbReference type="ARBA" id="ARBA00004370"/>
    </source>
</evidence>
<dbReference type="GO" id="GO:0016491">
    <property type="term" value="F:oxidoreductase activity"/>
    <property type="evidence" value="ECO:0007669"/>
    <property type="project" value="InterPro"/>
</dbReference>
<dbReference type="InterPro" id="IPR006694">
    <property type="entry name" value="Fatty_acid_hydroxylase"/>
</dbReference>
<evidence type="ECO:0000256" key="5">
    <source>
        <dbReference type="SAM" id="Phobius"/>
    </source>
</evidence>
<dbReference type="Pfam" id="PF04116">
    <property type="entry name" value="FA_hydroxylase"/>
    <property type="match status" value="1"/>
</dbReference>
<proteinExistence type="predicted"/>
<accession>A0A229FRQ2</accession>
<keyword evidence="3 5" id="KW-1133">Transmembrane helix</keyword>
<organism evidence="7 8">
    <name type="scientific">Polynucleobacter cosmopolitanus</name>
    <dbReference type="NCBI Taxonomy" id="351345"/>
    <lineage>
        <taxon>Bacteria</taxon>
        <taxon>Pseudomonadati</taxon>
        <taxon>Pseudomonadota</taxon>
        <taxon>Betaproteobacteria</taxon>
        <taxon>Burkholderiales</taxon>
        <taxon>Burkholderiaceae</taxon>
        <taxon>Polynucleobacter</taxon>
    </lineage>
</organism>
<dbReference type="AlphaFoldDB" id="A0A229FRQ2"/>
<feature type="transmembrane region" description="Helical" evidence="5">
    <location>
        <begin position="195"/>
        <end position="216"/>
    </location>
</feature>
<keyword evidence="2 5" id="KW-0812">Transmembrane</keyword>
<dbReference type="InterPro" id="IPR050307">
    <property type="entry name" value="Sterol_Desaturase_Related"/>
</dbReference>
<comment type="subcellular location">
    <subcellularLocation>
        <location evidence="1">Membrane</location>
    </subcellularLocation>
</comment>
<comment type="caution">
    <text evidence="7">The sequence shown here is derived from an EMBL/GenBank/DDBJ whole genome shotgun (WGS) entry which is preliminary data.</text>
</comment>
<keyword evidence="4 5" id="KW-0472">Membrane</keyword>
<dbReference type="GO" id="GO:0008610">
    <property type="term" value="P:lipid biosynthetic process"/>
    <property type="evidence" value="ECO:0007669"/>
    <property type="project" value="InterPro"/>
</dbReference>
<feature type="transmembrane region" description="Helical" evidence="5">
    <location>
        <begin position="40"/>
        <end position="60"/>
    </location>
</feature>
<evidence type="ECO:0000259" key="6">
    <source>
        <dbReference type="Pfam" id="PF04116"/>
    </source>
</evidence>